<dbReference type="Proteomes" id="UP001177003">
    <property type="component" value="Chromosome 4"/>
</dbReference>
<dbReference type="PANTHER" id="PTHR13318:SF162">
    <property type="entry name" value="LEUCINE-RICH REPEAT FAMILY PROTEIN"/>
    <property type="match status" value="1"/>
</dbReference>
<name>A0AA35YUH7_LACSI</name>
<dbReference type="Gene3D" id="3.80.10.10">
    <property type="entry name" value="Ribonuclease Inhibitor"/>
    <property type="match status" value="1"/>
</dbReference>
<reference evidence="1" key="1">
    <citation type="submission" date="2023-04" db="EMBL/GenBank/DDBJ databases">
        <authorList>
            <person name="Vijverberg K."/>
            <person name="Xiong W."/>
            <person name="Schranz E."/>
        </authorList>
    </citation>
    <scope>NUCLEOTIDE SEQUENCE</scope>
</reference>
<dbReference type="InterPro" id="IPR001611">
    <property type="entry name" value="Leu-rich_rpt"/>
</dbReference>
<dbReference type="GO" id="GO:0031146">
    <property type="term" value="P:SCF-dependent proteasomal ubiquitin-dependent protein catabolic process"/>
    <property type="evidence" value="ECO:0007669"/>
    <property type="project" value="TreeGrafter"/>
</dbReference>
<dbReference type="GO" id="GO:0019005">
    <property type="term" value="C:SCF ubiquitin ligase complex"/>
    <property type="evidence" value="ECO:0007669"/>
    <property type="project" value="TreeGrafter"/>
</dbReference>
<accession>A0AA35YUH7</accession>
<dbReference type="SUPFAM" id="SSF52047">
    <property type="entry name" value="RNI-like"/>
    <property type="match status" value="1"/>
</dbReference>
<dbReference type="InterPro" id="IPR032675">
    <property type="entry name" value="LRR_dom_sf"/>
</dbReference>
<evidence type="ECO:0000313" key="2">
    <source>
        <dbReference type="Proteomes" id="UP001177003"/>
    </source>
</evidence>
<proteinExistence type="predicted"/>
<protein>
    <submittedName>
        <fullName evidence="1">Uncharacterized protein</fullName>
    </submittedName>
</protein>
<organism evidence="1 2">
    <name type="scientific">Lactuca saligna</name>
    <name type="common">Willowleaf lettuce</name>
    <dbReference type="NCBI Taxonomy" id="75948"/>
    <lineage>
        <taxon>Eukaryota</taxon>
        <taxon>Viridiplantae</taxon>
        <taxon>Streptophyta</taxon>
        <taxon>Embryophyta</taxon>
        <taxon>Tracheophyta</taxon>
        <taxon>Spermatophyta</taxon>
        <taxon>Magnoliopsida</taxon>
        <taxon>eudicotyledons</taxon>
        <taxon>Gunneridae</taxon>
        <taxon>Pentapetalae</taxon>
        <taxon>asterids</taxon>
        <taxon>campanulids</taxon>
        <taxon>Asterales</taxon>
        <taxon>Asteraceae</taxon>
        <taxon>Cichorioideae</taxon>
        <taxon>Cichorieae</taxon>
        <taxon>Lactucinae</taxon>
        <taxon>Lactuca</taxon>
    </lineage>
</organism>
<sequence length="308" mass="34037">MVGVGVLSLPYSLSQLGWYHFSFNPSLLCLSNLTSLSLKRNTNITTKGLSVLSGLVNLSKLDLIRCSGIHGGLVHLRDLVALLFLNVSRFNITDDGCDKFSKLKSLKALNLGFNDMSDAILSHLKGSINLESLNPDSCRIGYKGLVHLAGLVHLKCLELSDTEVGNNGLRHLFGLVNLESLNLSFTLITDGGLQHLAVKRIFALISQPLEDFKDLYYPSLLNGFHVWYKAFSPIIFILLEGLCFYYMPICFPETLVLLGSIAVKPQASGANSVAKTFSEFKHLLLVNKFNSKVSTFLCISSIRRQAYF</sequence>
<dbReference type="PANTHER" id="PTHR13318">
    <property type="entry name" value="PARTNER OF PAIRED, ISOFORM B-RELATED"/>
    <property type="match status" value="1"/>
</dbReference>
<dbReference type="Pfam" id="PF13516">
    <property type="entry name" value="LRR_6"/>
    <property type="match status" value="4"/>
</dbReference>
<evidence type="ECO:0000313" key="1">
    <source>
        <dbReference type="EMBL" id="CAI9280147.1"/>
    </source>
</evidence>
<dbReference type="AlphaFoldDB" id="A0AA35YUH7"/>
<keyword evidence="2" id="KW-1185">Reference proteome</keyword>
<dbReference type="EMBL" id="OX465080">
    <property type="protein sequence ID" value="CAI9280147.1"/>
    <property type="molecule type" value="Genomic_DNA"/>
</dbReference>
<gene>
    <name evidence="1" type="ORF">LSALG_LOCUS19907</name>
</gene>